<dbReference type="Gene3D" id="3.40.50.150">
    <property type="entry name" value="Vaccinia Virus protein VP39"/>
    <property type="match status" value="1"/>
</dbReference>
<name>A0A098R047_9SPIO</name>
<gene>
    <name evidence="1" type="ORF">DC28_07765</name>
</gene>
<dbReference type="InterPro" id="IPR029063">
    <property type="entry name" value="SAM-dependent_MTases_sf"/>
</dbReference>
<comment type="caution">
    <text evidence="1">The sequence shown here is derived from an EMBL/GenBank/DDBJ whole genome shotgun (WGS) entry which is preliminary data.</text>
</comment>
<dbReference type="SUPFAM" id="SSF53335">
    <property type="entry name" value="S-adenosyl-L-methionine-dependent methyltransferases"/>
    <property type="match status" value="1"/>
</dbReference>
<keyword evidence="2" id="KW-1185">Reference proteome</keyword>
<organism evidence="1 2">
    <name type="scientific">Spirochaeta lutea</name>
    <dbReference type="NCBI Taxonomy" id="1480694"/>
    <lineage>
        <taxon>Bacteria</taxon>
        <taxon>Pseudomonadati</taxon>
        <taxon>Spirochaetota</taxon>
        <taxon>Spirochaetia</taxon>
        <taxon>Spirochaetales</taxon>
        <taxon>Spirochaetaceae</taxon>
        <taxon>Spirochaeta</taxon>
    </lineage>
</organism>
<reference evidence="1 2" key="1">
    <citation type="submission" date="2014-05" db="EMBL/GenBank/DDBJ databases">
        <title>De novo Genome Sequence of Spirocheata sp.</title>
        <authorList>
            <person name="Shivani Y."/>
            <person name="Subhash Y."/>
            <person name="Tushar L."/>
            <person name="Sasikala C."/>
            <person name="Ramana C.V."/>
        </authorList>
    </citation>
    <scope>NUCLEOTIDE SEQUENCE [LARGE SCALE GENOMIC DNA]</scope>
    <source>
        <strain evidence="1 2">JC230</strain>
    </source>
</reference>
<protein>
    <recommendedName>
        <fullName evidence="3">Methyltransferase type 11 domain-containing protein</fullName>
    </recommendedName>
</protein>
<sequence length="198" mass="23087">MLNQVNLKVINHNSRIKTYHGIAEDYFASIPKDFKIDLVTAGRSFHWMDHEEIIKQLKNHLKPEGLFISVGENDGGIWNRKADWAQMMKNLIFCGFHLKKDFKPTNGIKIDWIRTRDKLKTIGEIQEVEFKAELIWSSDQIINLYLSSAGLFEWLGNEIDDFKLKSKEKLLSMNQQDKFIFDFTIGMTIVKKYKASAV</sequence>
<evidence type="ECO:0000313" key="1">
    <source>
        <dbReference type="EMBL" id="KGE72107.1"/>
    </source>
</evidence>
<dbReference type="Proteomes" id="UP000029692">
    <property type="component" value="Unassembled WGS sequence"/>
</dbReference>
<evidence type="ECO:0000313" key="2">
    <source>
        <dbReference type="Proteomes" id="UP000029692"/>
    </source>
</evidence>
<accession>A0A098R047</accession>
<proteinExistence type="predicted"/>
<evidence type="ECO:0008006" key="3">
    <source>
        <dbReference type="Google" id="ProtNLM"/>
    </source>
</evidence>
<dbReference type="EMBL" id="JNUP01000062">
    <property type="protein sequence ID" value="KGE72107.1"/>
    <property type="molecule type" value="Genomic_DNA"/>
</dbReference>
<dbReference type="AlphaFoldDB" id="A0A098R047"/>